<evidence type="ECO:0000256" key="5">
    <source>
        <dbReference type="ARBA" id="ARBA00023146"/>
    </source>
</evidence>
<keyword evidence="5" id="KW-0030">Aminoacyl-tRNA synthetase</keyword>
<dbReference type="InterPro" id="IPR004364">
    <property type="entry name" value="Aa-tRNA-synt_II"/>
</dbReference>
<dbReference type="OrthoDB" id="21243at2759"/>
<evidence type="ECO:0000256" key="7">
    <source>
        <dbReference type="RuleBase" id="RU003748"/>
    </source>
</evidence>
<dbReference type="GO" id="GO:0070154">
    <property type="term" value="P:mitochondrial lysyl-tRNA aminoacylation"/>
    <property type="evidence" value="ECO:0007669"/>
    <property type="project" value="EnsemblFungi"/>
</dbReference>
<evidence type="ECO:0000256" key="3">
    <source>
        <dbReference type="ARBA" id="ARBA00022741"/>
    </source>
</evidence>
<protein>
    <recommendedName>
        <fullName evidence="1 7">Lysine--tRNA ligase</fullName>
        <ecNumber evidence="1 7">6.1.1.6</ecNumber>
    </recommendedName>
    <alternativeName>
        <fullName evidence="7">Lysyl-tRNA synthetase</fullName>
    </alternativeName>
</protein>
<dbReference type="SUPFAM" id="SSF50249">
    <property type="entry name" value="Nucleic acid-binding proteins"/>
    <property type="match status" value="1"/>
</dbReference>
<dbReference type="GO" id="GO:0004824">
    <property type="term" value="F:lysine-tRNA ligase activity"/>
    <property type="evidence" value="ECO:0007669"/>
    <property type="project" value="UniProtKB-EC"/>
</dbReference>
<reference evidence="9 10" key="1">
    <citation type="journal article" date="2011" name="Proc. Natl. Acad. Sci. U.S.A.">
        <title>Evolutionary erosion of yeast sex chromosomes by mating-type switching accidents.</title>
        <authorList>
            <person name="Gordon J.L."/>
            <person name="Armisen D."/>
            <person name="Proux-Wera E."/>
            <person name="Oheigeartaigh S.S."/>
            <person name="Byrne K.P."/>
            <person name="Wolfe K.H."/>
        </authorList>
    </citation>
    <scope>NUCLEOTIDE SEQUENCE [LARGE SCALE GENOMIC DNA]</scope>
    <source>
        <strain evidence="10">ATCC 76901 / BCRC 22586 / CBS 4309 / NBRC 1992 / NRRL Y-12630</strain>
    </source>
</reference>
<dbReference type="InterPro" id="IPR004365">
    <property type="entry name" value="NA-bd_OB_tRNA"/>
</dbReference>
<dbReference type="PROSITE" id="PS50862">
    <property type="entry name" value="AA_TRNA_LIGASE_II"/>
    <property type="match status" value="1"/>
</dbReference>
<dbReference type="Gene3D" id="3.30.930.10">
    <property type="entry name" value="Bira Bifunctional Protein, Domain 2"/>
    <property type="match status" value="1"/>
</dbReference>
<keyword evidence="2" id="KW-0436">Ligase</keyword>
<dbReference type="EMBL" id="HE576760">
    <property type="protein sequence ID" value="CCC71877.1"/>
    <property type="molecule type" value="Genomic_DNA"/>
</dbReference>
<dbReference type="HOGENOM" id="CLU_008255_6_0_1"/>
<dbReference type="GO" id="GO:0008033">
    <property type="term" value="P:tRNA processing"/>
    <property type="evidence" value="ECO:0007669"/>
    <property type="project" value="EnsemblFungi"/>
</dbReference>
<dbReference type="InterPro" id="IPR006195">
    <property type="entry name" value="aa-tRNA-synth_II"/>
</dbReference>
<dbReference type="GO" id="GO:0000049">
    <property type="term" value="F:tRNA binding"/>
    <property type="evidence" value="ECO:0007669"/>
    <property type="project" value="TreeGrafter"/>
</dbReference>
<dbReference type="Pfam" id="PF00152">
    <property type="entry name" value="tRNA-synt_2"/>
    <property type="match status" value="1"/>
</dbReference>
<dbReference type="EC" id="6.1.1.6" evidence="1 7"/>
<keyword evidence="4" id="KW-0067">ATP-binding</keyword>
<dbReference type="GO" id="GO:0005524">
    <property type="term" value="F:ATP binding"/>
    <property type="evidence" value="ECO:0007669"/>
    <property type="project" value="UniProtKB-KW"/>
</dbReference>
<comment type="catalytic activity">
    <reaction evidence="6 7">
        <text>tRNA(Lys) + L-lysine + ATP = L-lysyl-tRNA(Lys) + AMP + diphosphate</text>
        <dbReference type="Rhea" id="RHEA:20792"/>
        <dbReference type="Rhea" id="RHEA-COMP:9696"/>
        <dbReference type="Rhea" id="RHEA-COMP:9697"/>
        <dbReference type="ChEBI" id="CHEBI:30616"/>
        <dbReference type="ChEBI" id="CHEBI:32551"/>
        <dbReference type="ChEBI" id="CHEBI:33019"/>
        <dbReference type="ChEBI" id="CHEBI:78442"/>
        <dbReference type="ChEBI" id="CHEBI:78529"/>
        <dbReference type="ChEBI" id="CHEBI:456215"/>
        <dbReference type="EC" id="6.1.1.6"/>
    </reaction>
</comment>
<evidence type="ECO:0000313" key="9">
    <source>
        <dbReference type="EMBL" id="CCC71877.1"/>
    </source>
</evidence>
<dbReference type="SUPFAM" id="SSF55681">
    <property type="entry name" value="Class II aaRS and biotin synthetases"/>
    <property type="match status" value="1"/>
</dbReference>
<dbReference type="GeneID" id="96905564"/>
<sequence>MQISRHISLKIYTNGSIRAPLTLHHVKRAMFSTCLVKLTKRKFDHTNNIDTSRLEFTKRNELIVHDLNRFYPSMSDLQSRNPDMTAESISDQDHDNYKQITVKKFLDTFEKNPQRLNGEDDYKSFLQLNGRIKNIRYSGKKIAFIDLFDSRYNVKIQVILNLNKLKQETSEERFQEVVQLLKKGDYIKAFGIPGFSESRSHTLSLKGTKLPVLLSAAQYPLPSQLKDELKARKNRVLDYQVNGVSSLLLRSNIIRLLRSFLDKQEFIEVETPILSSKSNGANARPFITKSGSLNENLELRIAPELWLKRLIISGLDRVYEIGKVFRNEGVDSTHNPEFTLLEFYERYLSMTDLIEKSEDLFKHILVNLELKKSEYHFSPAFDNLYRTLEQANWKFRRIEFLPTLSQELNIDFSLIDLNDAEKLLESLPAHSRKELFENVPPGELSSQQILNKLCSFYLESRYCDTIHPTIIFHHPRIISPLAKAHPSNQQITKRFEMFINGKEYINAYEEENCPQLQEKNFQLQQFSKETIKNKENDELISPDEGFINAMKSGMPPVGGFGLGVDRLCMLLMNKGRIEDVLPFGCVDDVKTQ</sequence>
<dbReference type="KEGG" id="ncs:NCAS_0I02090"/>
<dbReference type="AlphaFoldDB" id="G0VK43"/>
<dbReference type="RefSeq" id="XP_003678219.1">
    <property type="nucleotide sequence ID" value="XM_003678171.1"/>
</dbReference>
<keyword evidence="10" id="KW-1185">Reference proteome</keyword>
<dbReference type="PANTHER" id="PTHR42918:SF5">
    <property type="entry name" value="LYSINE--TRNA LIGASE, MITOCHONDRIAL"/>
    <property type="match status" value="1"/>
</dbReference>
<accession>G0VK43</accession>
<dbReference type="PRINTS" id="PR00982">
    <property type="entry name" value="TRNASYNTHLYS"/>
</dbReference>
<dbReference type="InterPro" id="IPR012340">
    <property type="entry name" value="NA-bd_OB-fold"/>
</dbReference>
<dbReference type="Proteomes" id="UP000001640">
    <property type="component" value="Chromosome 9"/>
</dbReference>
<dbReference type="Pfam" id="PF01336">
    <property type="entry name" value="tRNA_anti-codon"/>
    <property type="match status" value="1"/>
</dbReference>
<keyword evidence="3" id="KW-0547">Nucleotide-binding</keyword>
<dbReference type="eggNOG" id="KOG1885">
    <property type="taxonomic scope" value="Eukaryota"/>
</dbReference>
<dbReference type="GO" id="GO:0005739">
    <property type="term" value="C:mitochondrion"/>
    <property type="evidence" value="ECO:0007669"/>
    <property type="project" value="EnsemblFungi"/>
</dbReference>
<proteinExistence type="predicted"/>
<evidence type="ECO:0000256" key="4">
    <source>
        <dbReference type="ARBA" id="ARBA00022840"/>
    </source>
</evidence>
<dbReference type="PANTHER" id="PTHR42918">
    <property type="entry name" value="LYSYL-TRNA SYNTHETASE"/>
    <property type="match status" value="1"/>
</dbReference>
<gene>
    <name evidence="9" type="primary">NCAS0I02090</name>
    <name evidence="9" type="ordered locus">NCAS_0I02090</name>
</gene>
<evidence type="ECO:0000313" key="10">
    <source>
        <dbReference type="Proteomes" id="UP000001640"/>
    </source>
</evidence>
<feature type="domain" description="Aminoacyl-transfer RNA synthetases class-II family profile" evidence="8">
    <location>
        <begin position="249"/>
        <end position="582"/>
    </location>
</feature>
<dbReference type="STRING" id="1064592.G0VK43"/>
<reference key="2">
    <citation type="submission" date="2011-08" db="EMBL/GenBank/DDBJ databases">
        <title>Genome sequence of Naumovozyma castellii.</title>
        <authorList>
            <person name="Gordon J.L."/>
            <person name="Armisen D."/>
            <person name="Proux-Wera E."/>
            <person name="OhEigeartaigh S.S."/>
            <person name="Byrne K.P."/>
            <person name="Wolfe K.H."/>
        </authorList>
    </citation>
    <scope>NUCLEOTIDE SEQUENCE</scope>
    <source>
        <strain>Type strain:CBS 4309</strain>
    </source>
</reference>
<name>G0VK43_NAUCA</name>
<dbReference type="InterPro" id="IPR002313">
    <property type="entry name" value="Lys-tRNA-ligase_II"/>
</dbReference>
<dbReference type="InterPro" id="IPR018149">
    <property type="entry name" value="Lys-tRNA-synth_II_C"/>
</dbReference>
<dbReference type="Gene3D" id="2.40.50.140">
    <property type="entry name" value="Nucleic acid-binding proteins"/>
    <property type="match status" value="1"/>
</dbReference>
<evidence type="ECO:0000256" key="2">
    <source>
        <dbReference type="ARBA" id="ARBA00022598"/>
    </source>
</evidence>
<dbReference type="FunCoup" id="G0VK43">
    <property type="interactions" value="111"/>
</dbReference>
<evidence type="ECO:0000256" key="6">
    <source>
        <dbReference type="ARBA" id="ARBA00048573"/>
    </source>
</evidence>
<evidence type="ECO:0000259" key="8">
    <source>
        <dbReference type="PROSITE" id="PS50862"/>
    </source>
</evidence>
<dbReference type="InParanoid" id="G0VK43"/>
<dbReference type="InterPro" id="IPR045864">
    <property type="entry name" value="aa-tRNA-synth_II/BPL/LPL"/>
</dbReference>
<dbReference type="NCBIfam" id="TIGR00499">
    <property type="entry name" value="lysS_bact"/>
    <property type="match status" value="1"/>
</dbReference>
<dbReference type="OMA" id="MKWGMPP"/>
<evidence type="ECO:0000256" key="1">
    <source>
        <dbReference type="ARBA" id="ARBA00013166"/>
    </source>
</evidence>
<organism evidence="9 10">
    <name type="scientific">Naumovozyma castellii</name>
    <name type="common">Yeast</name>
    <name type="synonym">Saccharomyces castellii</name>
    <dbReference type="NCBI Taxonomy" id="27288"/>
    <lineage>
        <taxon>Eukaryota</taxon>
        <taxon>Fungi</taxon>
        <taxon>Dikarya</taxon>
        <taxon>Ascomycota</taxon>
        <taxon>Saccharomycotina</taxon>
        <taxon>Saccharomycetes</taxon>
        <taxon>Saccharomycetales</taxon>
        <taxon>Saccharomycetaceae</taxon>
        <taxon>Naumovozyma</taxon>
    </lineage>
</organism>